<dbReference type="OrthoDB" id="894287at2"/>
<evidence type="ECO:0000313" key="2">
    <source>
        <dbReference type="EMBL" id="RNI32609.1"/>
    </source>
</evidence>
<feature type="compositionally biased region" description="Polar residues" evidence="1">
    <location>
        <begin position="37"/>
        <end position="50"/>
    </location>
</feature>
<dbReference type="AlphaFoldDB" id="A0A3M9N4F2"/>
<accession>A0A3M9N4F2</accession>
<evidence type="ECO:0000256" key="1">
    <source>
        <dbReference type="SAM" id="MobiDB-lite"/>
    </source>
</evidence>
<dbReference type="RefSeq" id="WP_123131909.1">
    <property type="nucleotide sequence ID" value="NZ_RJJE01000002.1"/>
</dbReference>
<organism evidence="2 3">
    <name type="scientific">Rufibacter immobilis</name>
    <dbReference type="NCBI Taxonomy" id="1348778"/>
    <lineage>
        <taxon>Bacteria</taxon>
        <taxon>Pseudomonadati</taxon>
        <taxon>Bacteroidota</taxon>
        <taxon>Cytophagia</taxon>
        <taxon>Cytophagales</taxon>
        <taxon>Hymenobacteraceae</taxon>
        <taxon>Rufibacter</taxon>
    </lineage>
</organism>
<proteinExistence type="predicted"/>
<name>A0A3M9N4F2_9BACT</name>
<reference evidence="2 3" key="1">
    <citation type="submission" date="2018-11" db="EMBL/GenBank/DDBJ databases">
        <title>Rufibacter latericius sp. nov., isolated from water in Baiyang Lake.</title>
        <authorList>
            <person name="Yang Y."/>
        </authorList>
    </citation>
    <scope>NUCLEOTIDE SEQUENCE [LARGE SCALE GENOMIC DNA]</scope>
    <source>
        <strain evidence="2 3">MCC P1</strain>
    </source>
</reference>
<protein>
    <submittedName>
        <fullName evidence="2">Uncharacterized protein</fullName>
    </submittedName>
</protein>
<feature type="region of interest" description="Disordered" evidence="1">
    <location>
        <begin position="24"/>
        <end position="76"/>
    </location>
</feature>
<evidence type="ECO:0000313" key="3">
    <source>
        <dbReference type="Proteomes" id="UP000271010"/>
    </source>
</evidence>
<feature type="compositionally biased region" description="Low complexity" evidence="1">
    <location>
        <begin position="51"/>
        <end position="61"/>
    </location>
</feature>
<dbReference type="EMBL" id="RJJE01000002">
    <property type="protein sequence ID" value="RNI32609.1"/>
    <property type="molecule type" value="Genomic_DNA"/>
</dbReference>
<sequence length="76" mass="8578">MKFIFKMFVLVGMILVGKFMKDEPSNEVGKKGEIKTSETYSLNAQEATPVTKQTNNSTTPTTKKEDSEKTFTYAFN</sequence>
<keyword evidence="3" id="KW-1185">Reference proteome</keyword>
<dbReference type="Proteomes" id="UP000271010">
    <property type="component" value="Unassembled WGS sequence"/>
</dbReference>
<comment type="caution">
    <text evidence="2">The sequence shown here is derived from an EMBL/GenBank/DDBJ whole genome shotgun (WGS) entry which is preliminary data.</text>
</comment>
<gene>
    <name evidence="2" type="ORF">EFA69_04635</name>
</gene>
<feature type="compositionally biased region" description="Basic and acidic residues" evidence="1">
    <location>
        <begin position="24"/>
        <end position="36"/>
    </location>
</feature>